<proteinExistence type="predicted"/>
<dbReference type="SUPFAM" id="SSF103473">
    <property type="entry name" value="MFS general substrate transporter"/>
    <property type="match status" value="1"/>
</dbReference>
<feature type="transmembrane region" description="Helical" evidence="5">
    <location>
        <begin position="95"/>
        <end position="116"/>
    </location>
</feature>
<feature type="transmembrane region" description="Helical" evidence="5">
    <location>
        <begin position="128"/>
        <end position="147"/>
    </location>
</feature>
<evidence type="ECO:0000313" key="6">
    <source>
        <dbReference type="EMBL" id="CAL4065191.1"/>
    </source>
</evidence>
<reference evidence="6 7" key="1">
    <citation type="submission" date="2024-05" db="EMBL/GenBank/DDBJ databases">
        <authorList>
            <person name="Wallberg A."/>
        </authorList>
    </citation>
    <scope>NUCLEOTIDE SEQUENCE [LARGE SCALE GENOMIC DNA]</scope>
</reference>
<dbReference type="PANTHER" id="PTHR10924:SF27">
    <property type="entry name" value="SOLUTE CARRIER FAMILY 49 MEMBER 4"/>
    <property type="match status" value="1"/>
</dbReference>
<dbReference type="Proteomes" id="UP001497623">
    <property type="component" value="Unassembled WGS sequence"/>
</dbReference>
<dbReference type="GO" id="GO:0022857">
    <property type="term" value="F:transmembrane transporter activity"/>
    <property type="evidence" value="ECO:0007669"/>
    <property type="project" value="InterPro"/>
</dbReference>
<feature type="transmembrane region" description="Helical" evidence="5">
    <location>
        <begin position="280"/>
        <end position="300"/>
    </location>
</feature>
<evidence type="ECO:0000256" key="4">
    <source>
        <dbReference type="ARBA" id="ARBA00023136"/>
    </source>
</evidence>
<feature type="transmembrane region" description="Helical" evidence="5">
    <location>
        <begin position="223"/>
        <end position="243"/>
    </location>
</feature>
<evidence type="ECO:0000256" key="5">
    <source>
        <dbReference type="SAM" id="Phobius"/>
    </source>
</evidence>
<organism evidence="6 7">
    <name type="scientific">Meganyctiphanes norvegica</name>
    <name type="common">Northern krill</name>
    <name type="synonym">Thysanopoda norvegica</name>
    <dbReference type="NCBI Taxonomy" id="48144"/>
    <lineage>
        <taxon>Eukaryota</taxon>
        <taxon>Metazoa</taxon>
        <taxon>Ecdysozoa</taxon>
        <taxon>Arthropoda</taxon>
        <taxon>Crustacea</taxon>
        <taxon>Multicrustacea</taxon>
        <taxon>Malacostraca</taxon>
        <taxon>Eumalacostraca</taxon>
        <taxon>Eucarida</taxon>
        <taxon>Euphausiacea</taxon>
        <taxon>Euphausiidae</taxon>
        <taxon>Meganyctiphanes</taxon>
    </lineage>
</organism>
<keyword evidence="3 5" id="KW-1133">Transmembrane helix</keyword>
<protein>
    <submittedName>
        <fullName evidence="6">Uncharacterized protein</fullName>
    </submittedName>
</protein>
<keyword evidence="7" id="KW-1185">Reference proteome</keyword>
<dbReference type="GO" id="GO:0016020">
    <property type="term" value="C:membrane"/>
    <property type="evidence" value="ECO:0007669"/>
    <property type="project" value="UniProtKB-SubCell"/>
</dbReference>
<feature type="transmembrane region" description="Helical" evidence="5">
    <location>
        <begin position="68"/>
        <end position="89"/>
    </location>
</feature>
<evidence type="ECO:0000256" key="3">
    <source>
        <dbReference type="ARBA" id="ARBA00022989"/>
    </source>
</evidence>
<dbReference type="InterPro" id="IPR036259">
    <property type="entry name" value="MFS_trans_sf"/>
</dbReference>
<gene>
    <name evidence="6" type="ORF">MNOR_LOCUS4649</name>
</gene>
<comment type="caution">
    <text evidence="6">The sequence shown here is derived from an EMBL/GenBank/DDBJ whole genome shotgun (WGS) entry which is preliminary data.</text>
</comment>
<dbReference type="InterPro" id="IPR011701">
    <property type="entry name" value="MFS"/>
</dbReference>
<dbReference type="EMBL" id="CAXKWB010001717">
    <property type="protein sequence ID" value="CAL4065191.1"/>
    <property type="molecule type" value="Genomic_DNA"/>
</dbReference>
<evidence type="ECO:0000256" key="1">
    <source>
        <dbReference type="ARBA" id="ARBA00004141"/>
    </source>
</evidence>
<feature type="transmembrane region" description="Helical" evidence="5">
    <location>
        <begin position="410"/>
        <end position="430"/>
    </location>
</feature>
<dbReference type="PANTHER" id="PTHR10924">
    <property type="entry name" value="MAJOR FACILITATOR SUPERFAMILY PROTEIN-RELATED"/>
    <property type="match status" value="1"/>
</dbReference>
<dbReference type="Gene3D" id="1.20.1250.20">
    <property type="entry name" value="MFS general substrate transporter like domains"/>
    <property type="match status" value="2"/>
</dbReference>
<feature type="transmembrane region" description="Helical" evidence="5">
    <location>
        <begin position="348"/>
        <end position="369"/>
    </location>
</feature>
<dbReference type="AlphaFoldDB" id="A0AAV2PVT6"/>
<feature type="transmembrane region" description="Helical" evidence="5">
    <location>
        <begin position="436"/>
        <end position="458"/>
    </location>
</feature>
<comment type="subcellular location">
    <subcellularLocation>
        <location evidence="1">Membrane</location>
        <topology evidence="1">Multi-pass membrane protein</topology>
    </subcellularLocation>
</comment>
<dbReference type="Pfam" id="PF07690">
    <property type="entry name" value="MFS_1"/>
    <property type="match status" value="1"/>
</dbReference>
<feature type="transmembrane region" description="Helical" evidence="5">
    <location>
        <begin position="320"/>
        <end position="341"/>
    </location>
</feature>
<evidence type="ECO:0000313" key="7">
    <source>
        <dbReference type="Proteomes" id="UP001497623"/>
    </source>
</evidence>
<accession>A0AAV2PVT6</accession>
<feature type="transmembrane region" description="Helical" evidence="5">
    <location>
        <begin position="30"/>
        <end position="47"/>
    </location>
</feature>
<keyword evidence="4 5" id="KW-0472">Membrane</keyword>
<name>A0AAV2PVT6_MEGNR</name>
<dbReference type="InterPro" id="IPR049680">
    <property type="entry name" value="FLVCR1-2_SLC49-like"/>
</dbReference>
<evidence type="ECO:0000256" key="2">
    <source>
        <dbReference type="ARBA" id="ARBA00022692"/>
    </source>
</evidence>
<sequence>MHESDTTPIIKEVDGVHHGEVEVQVYKRRWWILFIFGSLGFMQCAVWNTWGPITATAKSAYGWDDAEIALLSTWGTLTILIGLVPMTIFLQKKGLGPSILITSILIALATGIRCFTIDAKSFTILSHLGAILNGFAGIIIAIAPSLLSSTWFPPHERTTATGVGCTMNQLGNLGGFILGPLLVQEPLNMTEDFDFQHEFLYNSVNVTNGLDPEVEAMRKSIRVYMWIAAGVCISFLVFTLVYFPSKPPKPPSLSSASHNEEDKDKPFMEHLNDIKRNGNFWLLFLPYAVTLGINVAWGSILDINLLPFGISQEEASWVGVYTNVGGVLLAMIAARLTDLLFGHIKKTILGLMIVATLSFTWFLLLMNGVLPFDKVQMYISVIMGASFNYAVSPLFFELAVELAYPVPEGVVGGFLTFGYNVVAVMFLLVLQLKVDGVLWMDYILAIQGAVVVVLVLFVKEEYRRTSLDQNVVVIEQHRESSASRISSAASGISNA</sequence>
<keyword evidence="2 5" id="KW-0812">Transmembrane</keyword>
<feature type="transmembrane region" description="Helical" evidence="5">
    <location>
        <begin position="375"/>
        <end position="398"/>
    </location>
</feature>